<dbReference type="AlphaFoldDB" id="A0A178A8Z4"/>
<proteinExistence type="predicted"/>
<evidence type="ECO:0000313" key="2">
    <source>
        <dbReference type="EMBL" id="OAK75880.1"/>
    </source>
</evidence>
<dbReference type="Pfam" id="PF07232">
    <property type="entry name" value="DUF1424"/>
    <property type="match status" value="1"/>
</dbReference>
<dbReference type="STRING" id="217031.ABB05_00005"/>
<keyword evidence="3" id="KW-1185">Reference proteome</keyword>
<accession>A0A178A8Z4</accession>
<dbReference type="EMBL" id="LDJR01000001">
    <property type="protein sequence ID" value="OAK75880.1"/>
    <property type="molecule type" value="Genomic_DNA"/>
</dbReference>
<dbReference type="Proteomes" id="UP000077881">
    <property type="component" value="Unassembled WGS sequence"/>
</dbReference>
<dbReference type="InterPro" id="IPR009870">
    <property type="entry name" value="DUF1424"/>
</dbReference>
<organism evidence="2 3">
    <name type="scientific">Lederbergia galactosidilytica</name>
    <dbReference type="NCBI Taxonomy" id="217031"/>
    <lineage>
        <taxon>Bacteria</taxon>
        <taxon>Bacillati</taxon>
        <taxon>Bacillota</taxon>
        <taxon>Bacilli</taxon>
        <taxon>Bacillales</taxon>
        <taxon>Bacillaceae</taxon>
        <taxon>Lederbergia</taxon>
    </lineage>
</organism>
<dbReference type="PATRIC" id="fig|217031.6.peg.1"/>
<feature type="region of interest" description="Disordered" evidence="1">
    <location>
        <begin position="276"/>
        <end position="310"/>
    </location>
</feature>
<dbReference type="RefSeq" id="WP_205634407.1">
    <property type="nucleotide sequence ID" value="NZ_LDJR01000001.1"/>
</dbReference>
<feature type="non-terminal residue" evidence="2">
    <location>
        <position position="1"/>
    </location>
</feature>
<name>A0A178A8Z4_9BACI</name>
<sequence length="310" mass="34236">NTVGEGVEAWEEYLDAKENQMLVMEEEESGDHLVVPHEHRWSADYRRRTYARLKAAERHVTGKWGETVPTTMLTLTAPHKDASGDYRAFTSVLSDLKEGWNKARDVIARETEGVETEYLAVYEPHATGYPHLHVLVFGVARPSLGEKVAEYWVDRYVEGASREAQDVTVKRGRSLQLESPAAYLMKYLSKSLAREGSEGATDRQSLPSIAGYRGFSAMMWATGKRTYSMSEGLSEAVAESAPESEGAEGTWKYIGTVSGVEAGLYTGEEAERLGKYLAGSANQRTPPRQGRDAHNGRVDGPGPARDPGQY</sequence>
<comment type="caution">
    <text evidence="2">The sequence shown here is derived from an EMBL/GenBank/DDBJ whole genome shotgun (WGS) entry which is preliminary data.</text>
</comment>
<evidence type="ECO:0000313" key="3">
    <source>
        <dbReference type="Proteomes" id="UP000077881"/>
    </source>
</evidence>
<evidence type="ECO:0000256" key="1">
    <source>
        <dbReference type="SAM" id="MobiDB-lite"/>
    </source>
</evidence>
<reference evidence="2 3" key="1">
    <citation type="submission" date="2015-05" db="EMBL/GenBank/DDBJ databases">
        <title>Comparison of genome.</title>
        <authorList>
            <person name="Zheng Z."/>
            <person name="Sun M."/>
        </authorList>
    </citation>
    <scope>NUCLEOTIDE SEQUENCE [LARGE SCALE GENOMIC DNA]</scope>
    <source>
        <strain evidence="2 3">G25-74</strain>
    </source>
</reference>
<evidence type="ECO:0008006" key="4">
    <source>
        <dbReference type="Google" id="ProtNLM"/>
    </source>
</evidence>
<protein>
    <recommendedName>
        <fullName evidence="4">Replication protein</fullName>
    </recommendedName>
</protein>
<gene>
    <name evidence="2" type="ORF">ABB05_00005</name>
</gene>